<proteinExistence type="predicted"/>
<dbReference type="EMBL" id="KV441550">
    <property type="protein sequence ID" value="OAG08681.1"/>
    <property type="molecule type" value="Genomic_DNA"/>
</dbReference>
<keyword evidence="2" id="KW-1185">Reference proteome</keyword>
<protein>
    <submittedName>
        <fullName evidence="1">Uncharacterized protein</fullName>
    </submittedName>
</protein>
<accession>A0A177CN95</accession>
<dbReference type="InParanoid" id="A0A177CN95"/>
<dbReference type="AlphaFoldDB" id="A0A177CN95"/>
<name>A0A177CN95_9PLEO</name>
<sequence length="190" mass="20210">MGFPPLLCPGPPIYPRVHCIPVFPSRGSEASRHLSSAVGATGLRRRTAEGRHRVSAPHSTCAESGLEGGKLGLGRRVRCVQSVSGRRLHLSESAPPWERGRANACTRGPCVAVDPVVAWLPSGRRRRVGPKGCSAEADRGVRLWHCGVTVALCGITITVGLMMMGAGLECIHRRGFASLRSVHRRGGGLV</sequence>
<dbReference type="Proteomes" id="UP000077069">
    <property type="component" value="Unassembled WGS sequence"/>
</dbReference>
<organism evidence="1 2">
    <name type="scientific">Paraphaeosphaeria sporulosa</name>
    <dbReference type="NCBI Taxonomy" id="1460663"/>
    <lineage>
        <taxon>Eukaryota</taxon>
        <taxon>Fungi</taxon>
        <taxon>Dikarya</taxon>
        <taxon>Ascomycota</taxon>
        <taxon>Pezizomycotina</taxon>
        <taxon>Dothideomycetes</taxon>
        <taxon>Pleosporomycetidae</taxon>
        <taxon>Pleosporales</taxon>
        <taxon>Massarineae</taxon>
        <taxon>Didymosphaeriaceae</taxon>
        <taxon>Paraphaeosphaeria</taxon>
    </lineage>
</organism>
<evidence type="ECO:0000313" key="2">
    <source>
        <dbReference type="Proteomes" id="UP000077069"/>
    </source>
</evidence>
<evidence type="ECO:0000313" key="1">
    <source>
        <dbReference type="EMBL" id="OAG08681.1"/>
    </source>
</evidence>
<reference evidence="1 2" key="1">
    <citation type="submission" date="2016-05" db="EMBL/GenBank/DDBJ databases">
        <title>Comparative analysis of secretome profiles of manganese(II)-oxidizing ascomycete fungi.</title>
        <authorList>
            <consortium name="DOE Joint Genome Institute"/>
            <person name="Zeiner C.A."/>
            <person name="Purvine S.O."/>
            <person name="Zink E.M."/>
            <person name="Wu S."/>
            <person name="Pasa-Tolic L."/>
            <person name="Chaput D.L."/>
            <person name="Haridas S."/>
            <person name="Grigoriev I.V."/>
            <person name="Santelli C.M."/>
            <person name="Hansel C.M."/>
        </authorList>
    </citation>
    <scope>NUCLEOTIDE SEQUENCE [LARGE SCALE GENOMIC DNA]</scope>
    <source>
        <strain evidence="1 2">AP3s5-JAC2a</strain>
    </source>
</reference>
<dbReference type="RefSeq" id="XP_018039046.1">
    <property type="nucleotide sequence ID" value="XM_018186780.1"/>
</dbReference>
<gene>
    <name evidence="1" type="ORF">CC84DRAFT_585002</name>
</gene>
<dbReference type="GeneID" id="28770266"/>